<evidence type="ECO:0000256" key="3">
    <source>
        <dbReference type="ARBA" id="ARBA00022598"/>
    </source>
</evidence>
<dbReference type="PRINTS" id="PR01039">
    <property type="entry name" value="TRNASYNTHTRP"/>
</dbReference>
<dbReference type="Pfam" id="PF00579">
    <property type="entry name" value="tRNA-synt_1b"/>
    <property type="match status" value="1"/>
</dbReference>
<dbReference type="SUPFAM" id="SSF52374">
    <property type="entry name" value="Nucleotidylyl transferase"/>
    <property type="match status" value="1"/>
</dbReference>
<comment type="caution">
    <text evidence="11">The sequence shown here is derived from an EMBL/GenBank/DDBJ whole genome shotgun (WGS) entry which is preliminary data.</text>
</comment>
<dbReference type="GO" id="GO:0006436">
    <property type="term" value="P:tryptophanyl-tRNA aminoacylation"/>
    <property type="evidence" value="ECO:0007669"/>
    <property type="project" value="UniProtKB-UniRule"/>
</dbReference>
<evidence type="ECO:0000256" key="6">
    <source>
        <dbReference type="ARBA" id="ARBA00022917"/>
    </source>
</evidence>
<keyword evidence="12" id="KW-1185">Reference proteome</keyword>
<dbReference type="AlphaFoldDB" id="A0A7X2H2G8"/>
<evidence type="ECO:0000256" key="4">
    <source>
        <dbReference type="ARBA" id="ARBA00022741"/>
    </source>
</evidence>
<evidence type="ECO:0000256" key="8">
    <source>
        <dbReference type="ARBA" id="ARBA00049929"/>
    </source>
</evidence>
<evidence type="ECO:0000256" key="10">
    <source>
        <dbReference type="RuleBase" id="RU363036"/>
    </source>
</evidence>
<evidence type="ECO:0000256" key="1">
    <source>
        <dbReference type="ARBA" id="ARBA00005594"/>
    </source>
</evidence>
<dbReference type="PANTHER" id="PTHR43766">
    <property type="entry name" value="TRYPTOPHAN--TRNA LIGASE, MITOCHONDRIAL"/>
    <property type="match status" value="1"/>
</dbReference>
<dbReference type="Proteomes" id="UP000463051">
    <property type="component" value="Unassembled WGS sequence"/>
</dbReference>
<dbReference type="GO" id="GO:0004830">
    <property type="term" value="F:tryptophan-tRNA ligase activity"/>
    <property type="evidence" value="ECO:0007669"/>
    <property type="project" value="UniProtKB-UniRule"/>
</dbReference>
<evidence type="ECO:0000313" key="12">
    <source>
        <dbReference type="Proteomes" id="UP000463051"/>
    </source>
</evidence>
<accession>A0A7X2H2G8</accession>
<evidence type="ECO:0000256" key="7">
    <source>
        <dbReference type="ARBA" id="ARBA00023146"/>
    </source>
</evidence>
<evidence type="ECO:0000313" key="11">
    <source>
        <dbReference type="EMBL" id="MRN52324.1"/>
    </source>
</evidence>
<gene>
    <name evidence="11" type="primary">trpS</name>
    <name evidence="11" type="ORF">GJB61_04865</name>
</gene>
<organism evidence="11 12">
    <name type="scientific">Paenibacillus monticola</name>
    <dbReference type="NCBI Taxonomy" id="2666075"/>
    <lineage>
        <taxon>Bacteria</taxon>
        <taxon>Bacillati</taxon>
        <taxon>Bacillota</taxon>
        <taxon>Bacilli</taxon>
        <taxon>Bacillales</taxon>
        <taxon>Paenibacillaceae</taxon>
        <taxon>Paenibacillus</taxon>
    </lineage>
</organism>
<dbReference type="EC" id="6.1.1.2" evidence="2 9"/>
<comment type="catalytic activity">
    <reaction evidence="8">
        <text>tRNA(Trp) + L-tryptophan + ATP = L-tryptophyl-tRNA(Trp) + AMP + diphosphate + H(+)</text>
        <dbReference type="Rhea" id="RHEA:24080"/>
        <dbReference type="Rhea" id="RHEA-COMP:9671"/>
        <dbReference type="Rhea" id="RHEA-COMP:9705"/>
        <dbReference type="ChEBI" id="CHEBI:15378"/>
        <dbReference type="ChEBI" id="CHEBI:30616"/>
        <dbReference type="ChEBI" id="CHEBI:33019"/>
        <dbReference type="ChEBI" id="CHEBI:57912"/>
        <dbReference type="ChEBI" id="CHEBI:78442"/>
        <dbReference type="ChEBI" id="CHEBI:78535"/>
        <dbReference type="ChEBI" id="CHEBI:456215"/>
        <dbReference type="EC" id="6.1.1.2"/>
    </reaction>
</comment>
<dbReference type="GO" id="GO:0005829">
    <property type="term" value="C:cytosol"/>
    <property type="evidence" value="ECO:0007669"/>
    <property type="project" value="TreeGrafter"/>
</dbReference>
<comment type="similarity">
    <text evidence="1 10">Belongs to the class-I aminoacyl-tRNA synthetase family.</text>
</comment>
<keyword evidence="7 10" id="KW-0030">Aminoacyl-tRNA synthetase</keyword>
<dbReference type="InterPro" id="IPR050203">
    <property type="entry name" value="Trp-tRNA_synthetase"/>
</dbReference>
<proteinExistence type="inferred from homology"/>
<dbReference type="GO" id="GO:0005524">
    <property type="term" value="F:ATP binding"/>
    <property type="evidence" value="ECO:0007669"/>
    <property type="project" value="UniProtKB-KW"/>
</dbReference>
<keyword evidence="4 10" id="KW-0547">Nucleotide-binding</keyword>
<name>A0A7X2H2G8_9BACL</name>
<dbReference type="NCBIfam" id="TIGR00233">
    <property type="entry name" value="trpS"/>
    <property type="match status" value="1"/>
</dbReference>
<dbReference type="InterPro" id="IPR014729">
    <property type="entry name" value="Rossmann-like_a/b/a_fold"/>
</dbReference>
<dbReference type="FunFam" id="1.10.240.10:FF:000005">
    <property type="entry name" value="Tryptophan--tRNA ligase"/>
    <property type="match status" value="1"/>
</dbReference>
<dbReference type="InterPro" id="IPR002305">
    <property type="entry name" value="aa-tRNA-synth_Ic"/>
</dbReference>
<evidence type="ECO:0000256" key="9">
    <source>
        <dbReference type="NCBIfam" id="TIGR00233"/>
    </source>
</evidence>
<dbReference type="InterPro" id="IPR002306">
    <property type="entry name" value="Trp-tRNA-ligase"/>
</dbReference>
<dbReference type="Gene3D" id="3.40.50.620">
    <property type="entry name" value="HUPs"/>
    <property type="match status" value="1"/>
</dbReference>
<evidence type="ECO:0000256" key="2">
    <source>
        <dbReference type="ARBA" id="ARBA00013161"/>
    </source>
</evidence>
<dbReference type="RefSeq" id="WP_154117360.1">
    <property type="nucleotide sequence ID" value="NZ_WJXB01000002.1"/>
</dbReference>
<evidence type="ECO:0000256" key="5">
    <source>
        <dbReference type="ARBA" id="ARBA00022840"/>
    </source>
</evidence>
<sequence>MINERVLTGDRVTGKLHLGHYVGSLQNRVRLQEQYDTFVFLADVQALTTHFEKPELIRNNLYEVALDYLSVGINPNKATIFIQSMIPEIAELTVLFSMFVTVNSLRHNPTIKAESKNSKIDDLYYGFLGYPVSQAADITFCKATIIPVGEDQLPHLELARKIVRRFNELYRPVFKVPHALISDTPRLVGTDGNAKMSKSLGNTIELDSSTEEIAYKIRRAKTDPARIHKNDPGHPDICPIFAYHCAFRSTESLEIREYCEQGSLGCSACKQFITTALDELIAPMRERRSYYAARPKVVADILMSGTHHAREIAQETMTEVRDAMCLNYFSE</sequence>
<keyword evidence="6 10" id="KW-0648">Protein biosynthesis</keyword>
<dbReference type="Gene3D" id="1.10.240.10">
    <property type="entry name" value="Tyrosyl-Transfer RNA Synthetase"/>
    <property type="match status" value="1"/>
</dbReference>
<reference evidence="11 12" key="1">
    <citation type="submission" date="2019-11" db="EMBL/GenBank/DDBJ databases">
        <title>Paenibacillus monticola sp. nov., a novel PGPR strain isolated from mountain sample in China.</title>
        <authorList>
            <person name="Zhao Q."/>
            <person name="Li H.-P."/>
            <person name="Zhang J.-L."/>
        </authorList>
    </citation>
    <scope>NUCLEOTIDE SEQUENCE [LARGE SCALE GENOMIC DNA]</scope>
    <source>
        <strain evidence="11 12">LC-T2</strain>
    </source>
</reference>
<dbReference type="EMBL" id="WJXB01000002">
    <property type="protein sequence ID" value="MRN52324.1"/>
    <property type="molecule type" value="Genomic_DNA"/>
</dbReference>
<keyword evidence="3 10" id="KW-0436">Ligase</keyword>
<dbReference type="PANTHER" id="PTHR43766:SF1">
    <property type="entry name" value="TRYPTOPHAN--TRNA LIGASE, MITOCHONDRIAL"/>
    <property type="match status" value="1"/>
</dbReference>
<keyword evidence="5 10" id="KW-0067">ATP-binding</keyword>
<protein>
    <recommendedName>
        <fullName evidence="2 9">Tryptophan--tRNA ligase</fullName>
        <ecNumber evidence="2 9">6.1.1.2</ecNumber>
    </recommendedName>
</protein>
<dbReference type="CDD" id="cd00806">
    <property type="entry name" value="TrpRS_core"/>
    <property type="match status" value="1"/>
</dbReference>